<dbReference type="Proteomes" id="UP001148662">
    <property type="component" value="Unassembled WGS sequence"/>
</dbReference>
<evidence type="ECO:0000313" key="2">
    <source>
        <dbReference type="Proteomes" id="UP001148662"/>
    </source>
</evidence>
<keyword evidence="2" id="KW-1185">Reference proteome</keyword>
<protein>
    <submittedName>
        <fullName evidence="1">Uncharacterized protein</fullName>
    </submittedName>
</protein>
<name>A0ACC1S0K8_9APHY</name>
<sequence length="375" mass="42479">MTFIPTSIVTGSSRSLSIVHPLRNANQASSSKASSKSIFDQEDAAWEQVFKDVEPNARTLLASTSPSRSRDTRRQRTLTASEAQAFDEMFNTLFNTVESMPPLQVGRTLSPSSGVGKRRMGIEDDFISVLQSRKSIKWTSEADQELDRKKEEMDLCETDQQLLEWGMREVFAESQRHEEAARKVASNPSSSSSSSESPVYLQPPSYPHLVAELMRKFRDKYSDPYLSLAIFDYARNLSIASYVFGCTTPAYNELIETRWRCFRDLRGVCDALEEMRVNGVAMDTRTRGLAETVRREVGQRNLWEEETAIGSGDVWVMLQRIERLTAGSGGGARRSTHNADAPRRRWTKGSEVWRSHALQNHSTDGWEFGQWNDVQ</sequence>
<dbReference type="EMBL" id="JANHOG010001936">
    <property type="protein sequence ID" value="KAJ3529576.1"/>
    <property type="molecule type" value="Genomic_DNA"/>
</dbReference>
<organism evidence="1 2">
    <name type="scientific">Phlebia brevispora</name>
    <dbReference type="NCBI Taxonomy" id="194682"/>
    <lineage>
        <taxon>Eukaryota</taxon>
        <taxon>Fungi</taxon>
        <taxon>Dikarya</taxon>
        <taxon>Basidiomycota</taxon>
        <taxon>Agaricomycotina</taxon>
        <taxon>Agaricomycetes</taxon>
        <taxon>Polyporales</taxon>
        <taxon>Meruliaceae</taxon>
        <taxon>Phlebia</taxon>
    </lineage>
</organism>
<comment type="caution">
    <text evidence="1">The sequence shown here is derived from an EMBL/GenBank/DDBJ whole genome shotgun (WGS) entry which is preliminary data.</text>
</comment>
<proteinExistence type="predicted"/>
<evidence type="ECO:0000313" key="1">
    <source>
        <dbReference type="EMBL" id="KAJ3529576.1"/>
    </source>
</evidence>
<gene>
    <name evidence="1" type="ORF">NM688_g7835</name>
</gene>
<reference evidence="1" key="1">
    <citation type="submission" date="2022-07" db="EMBL/GenBank/DDBJ databases">
        <title>Genome Sequence of Phlebia brevispora.</title>
        <authorList>
            <person name="Buettner E."/>
        </authorList>
    </citation>
    <scope>NUCLEOTIDE SEQUENCE</scope>
    <source>
        <strain evidence="1">MPL23</strain>
    </source>
</reference>
<accession>A0ACC1S0K8</accession>